<dbReference type="PANTHER" id="PTHR44329">
    <property type="entry name" value="SERINE/THREONINE-PROTEIN KINASE TNNI3K-RELATED"/>
    <property type="match status" value="1"/>
</dbReference>
<evidence type="ECO:0000259" key="1">
    <source>
        <dbReference type="PROSITE" id="PS50011"/>
    </source>
</evidence>
<keyword evidence="2" id="KW-0418">Kinase</keyword>
<proteinExistence type="predicted"/>
<dbReference type="SMART" id="SM00220">
    <property type="entry name" value="S_TKc"/>
    <property type="match status" value="1"/>
</dbReference>
<dbReference type="PROSITE" id="PS50011">
    <property type="entry name" value="PROTEIN_KINASE_DOM"/>
    <property type="match status" value="1"/>
</dbReference>
<evidence type="ECO:0000313" key="3">
    <source>
        <dbReference type="Proteomes" id="UP000253551"/>
    </source>
</evidence>
<name>A0A367KPT2_RHIST</name>
<reference evidence="2 3" key="1">
    <citation type="journal article" date="2018" name="G3 (Bethesda)">
        <title>Phylogenetic and Phylogenomic Definition of Rhizopus Species.</title>
        <authorList>
            <person name="Gryganskyi A.P."/>
            <person name="Golan J."/>
            <person name="Dolatabadi S."/>
            <person name="Mondo S."/>
            <person name="Robb S."/>
            <person name="Idnurm A."/>
            <person name="Muszewska A."/>
            <person name="Steczkiewicz K."/>
            <person name="Masonjones S."/>
            <person name="Liao H.L."/>
            <person name="Gajdeczka M.T."/>
            <person name="Anike F."/>
            <person name="Vuek A."/>
            <person name="Anishchenko I.M."/>
            <person name="Voigt K."/>
            <person name="de Hoog G.S."/>
            <person name="Smith M.E."/>
            <person name="Heitman J."/>
            <person name="Vilgalys R."/>
            <person name="Stajich J.E."/>
        </authorList>
    </citation>
    <scope>NUCLEOTIDE SEQUENCE [LARGE SCALE GENOMIC DNA]</scope>
    <source>
        <strain evidence="2 3">LSU 92-RS-03</strain>
    </source>
</reference>
<dbReference type="AlphaFoldDB" id="A0A367KPT2"/>
<dbReference type="InterPro" id="IPR011009">
    <property type="entry name" value="Kinase-like_dom_sf"/>
</dbReference>
<dbReference type="GO" id="GO:0005524">
    <property type="term" value="F:ATP binding"/>
    <property type="evidence" value="ECO:0007669"/>
    <property type="project" value="InterPro"/>
</dbReference>
<dbReference type="Pfam" id="PF00069">
    <property type="entry name" value="Pkinase"/>
    <property type="match status" value="1"/>
</dbReference>
<dbReference type="SUPFAM" id="SSF56112">
    <property type="entry name" value="Protein kinase-like (PK-like)"/>
    <property type="match status" value="1"/>
</dbReference>
<keyword evidence="2" id="KW-0808">Transferase</keyword>
<dbReference type="Proteomes" id="UP000253551">
    <property type="component" value="Unassembled WGS sequence"/>
</dbReference>
<dbReference type="STRING" id="4846.A0A367KPT2"/>
<organism evidence="2 3">
    <name type="scientific">Rhizopus stolonifer</name>
    <name type="common">Rhizopus nigricans</name>
    <dbReference type="NCBI Taxonomy" id="4846"/>
    <lineage>
        <taxon>Eukaryota</taxon>
        <taxon>Fungi</taxon>
        <taxon>Fungi incertae sedis</taxon>
        <taxon>Mucoromycota</taxon>
        <taxon>Mucoromycotina</taxon>
        <taxon>Mucoromycetes</taxon>
        <taxon>Mucorales</taxon>
        <taxon>Mucorineae</taxon>
        <taxon>Rhizopodaceae</taxon>
        <taxon>Rhizopus</taxon>
    </lineage>
</organism>
<evidence type="ECO:0000313" key="2">
    <source>
        <dbReference type="EMBL" id="RCI04130.1"/>
    </source>
</evidence>
<gene>
    <name evidence="2" type="primary">MAP3K9</name>
    <name evidence="2" type="ORF">CU098_005054</name>
</gene>
<dbReference type="InterPro" id="IPR051681">
    <property type="entry name" value="Ser/Thr_Kinases-Pseudokinases"/>
</dbReference>
<dbReference type="InterPro" id="IPR000719">
    <property type="entry name" value="Prot_kinase_dom"/>
</dbReference>
<keyword evidence="3" id="KW-1185">Reference proteome</keyword>
<comment type="caution">
    <text evidence="2">The sequence shown here is derived from an EMBL/GenBank/DDBJ whole genome shotgun (WGS) entry which is preliminary data.</text>
</comment>
<dbReference type="GO" id="GO:0004674">
    <property type="term" value="F:protein serine/threonine kinase activity"/>
    <property type="evidence" value="ECO:0007669"/>
    <property type="project" value="TreeGrafter"/>
</dbReference>
<protein>
    <submittedName>
        <fullName evidence="2">Mitogen-activated protein kinase kinase kinase 9</fullName>
    </submittedName>
</protein>
<dbReference type="OrthoDB" id="10261027at2759"/>
<dbReference type="Gene3D" id="1.10.510.10">
    <property type="entry name" value="Transferase(Phosphotransferase) domain 1"/>
    <property type="match status" value="1"/>
</dbReference>
<feature type="domain" description="Protein kinase" evidence="1">
    <location>
        <begin position="171"/>
        <end position="419"/>
    </location>
</feature>
<accession>A0A367KPT2</accession>
<sequence>MNEISEYLLECDINFYKNYALPTIKNDKKLFDLEGFESVLEENKNISVNQTIEDLFCQFEIDKSSQYELNPKFGRYVWDMADQWYQKWSIVFSIENMSNWIIKGSKKDKSLETDDWYYHIASRHHLHPEHLQLLQDICVYIANWHQSNRTLTLKGIIKLNTIPFFPPTWFSNKSRQSKSEGLSPSYLATFAPPYRLPDEKVPERWDVVFLKGVTVYPNQKFDLDRMLVHVTIPILGLTVHYDEDLQSSKLMFVMPKAKFGNLESHIEREIPKDYLGPCLMALSITKDIKDLHWNFIHGNIHPRNILLNYADNVGELVDVTFMKRNSDTSTISWAGRWPYVAPEVVSTSPGTPTDIYALGIILWQLISRVNFPDDALVDPHVYRIEPIPDVLKEWEDIYIDCLHIDPSKRPDAYTVHRRLTHLCTKLKECAKPISETTLQYIKTRREEVNQFLLSYRKLSLQELYFSSPTASSSTGSTDSQESKNTLYQVGDQVLTASVTRPSHQRLRSYPSLFQNFPSYSFFANCI</sequence>
<dbReference type="EMBL" id="PJQM01000778">
    <property type="protein sequence ID" value="RCI04130.1"/>
    <property type="molecule type" value="Genomic_DNA"/>
</dbReference>